<evidence type="ECO:0000256" key="3">
    <source>
        <dbReference type="ARBA" id="ARBA00022729"/>
    </source>
</evidence>
<evidence type="ECO:0000256" key="1">
    <source>
        <dbReference type="ARBA" id="ARBA00004196"/>
    </source>
</evidence>
<evidence type="ECO:0000259" key="6">
    <source>
        <dbReference type="SMART" id="SM00062"/>
    </source>
</evidence>
<dbReference type="PANTHER" id="PTHR35936:SF32">
    <property type="entry name" value="MEMBRANE-BOUND LYTIC MUREIN TRANSGLYCOSYLASE F"/>
    <property type="match status" value="1"/>
</dbReference>
<comment type="subcellular location">
    <subcellularLocation>
        <location evidence="1">Cell envelope</location>
    </subcellularLocation>
</comment>
<dbReference type="SUPFAM" id="SSF53850">
    <property type="entry name" value="Periplasmic binding protein-like II"/>
    <property type="match status" value="1"/>
</dbReference>
<dbReference type="Pfam" id="PF00497">
    <property type="entry name" value="SBP_bac_3"/>
    <property type="match status" value="1"/>
</dbReference>
<gene>
    <name evidence="7" type="ORF">SAMN04489746_0595</name>
</gene>
<feature type="domain" description="Solute-binding protein family 3/N-terminal" evidence="6">
    <location>
        <begin position="62"/>
        <end position="276"/>
    </location>
</feature>
<dbReference type="EMBL" id="FNSH01000001">
    <property type="protein sequence ID" value="SEB55711.1"/>
    <property type="molecule type" value="Genomic_DNA"/>
</dbReference>
<evidence type="ECO:0000313" key="8">
    <source>
        <dbReference type="Proteomes" id="UP000183687"/>
    </source>
</evidence>
<dbReference type="SMART" id="SM00062">
    <property type="entry name" value="PBPb"/>
    <property type="match status" value="1"/>
</dbReference>
<reference evidence="7 8" key="1">
    <citation type="submission" date="2016-10" db="EMBL/GenBank/DDBJ databases">
        <authorList>
            <person name="Varghese N."/>
            <person name="Submissions S."/>
        </authorList>
    </citation>
    <scope>NUCLEOTIDE SEQUENCE [LARGE SCALE GENOMIC DNA]</scope>
    <source>
        <strain evidence="7 8">DSM 20586</strain>
    </source>
</reference>
<evidence type="ECO:0000256" key="4">
    <source>
        <dbReference type="RuleBase" id="RU003744"/>
    </source>
</evidence>
<dbReference type="PANTHER" id="PTHR35936">
    <property type="entry name" value="MEMBRANE-BOUND LYTIC MUREIN TRANSGLYCOSYLASE F"/>
    <property type="match status" value="1"/>
</dbReference>
<dbReference type="InterPro" id="IPR018313">
    <property type="entry name" value="SBP_3_CS"/>
</dbReference>
<evidence type="ECO:0000256" key="2">
    <source>
        <dbReference type="ARBA" id="ARBA00010333"/>
    </source>
</evidence>
<comment type="similarity">
    <text evidence="2 4">Belongs to the bacterial solute-binding protein 3 family.</text>
</comment>
<dbReference type="Gene3D" id="3.40.190.10">
    <property type="entry name" value="Periplasmic binding protein-like II"/>
    <property type="match status" value="2"/>
</dbReference>
<dbReference type="PROSITE" id="PS51257">
    <property type="entry name" value="PROKAR_LIPOPROTEIN"/>
    <property type="match status" value="1"/>
</dbReference>
<feature type="region of interest" description="Disordered" evidence="5">
    <location>
        <begin position="297"/>
        <end position="327"/>
    </location>
</feature>
<name>A0AB38A5U2_9ACTN</name>
<proteinExistence type="inferred from homology"/>
<sequence>MSTKPRLLFAVPLIAACITGLAGCSIPLVGELTQTSVNDAYQTQVNALTPRVSDASLVTEHTLTVGLTAASTVAPYASSSQNNSYQGIDIDLASMIAEQLGLQVKFVAVGSTDELGQTCDIVMNVPADTTSSDFSVVGTYTAAATGFFTKGEATTTKATDISGKKVGVQSGSATKTVLEGSSLKVIEQEYQNLDEAFKGLENGEVDYVLCDVRPGAALAHSYSDISFVATLDDPSFMGIAVLDSNSELKGALDTACKTLADKGLQKLAVTRWIGDMPSLSDQTKLSDVLLNVNKTTTSANTDTSSTQTTTNSSADDGSTAGSNAAVL</sequence>
<dbReference type="AlphaFoldDB" id="A0AB38A5U2"/>
<dbReference type="InterPro" id="IPR001638">
    <property type="entry name" value="Solute-binding_3/MltF_N"/>
</dbReference>
<comment type="caution">
    <text evidence="7">The sequence shown here is derived from an EMBL/GenBank/DDBJ whole genome shotgun (WGS) entry which is preliminary data.</text>
</comment>
<protein>
    <submittedName>
        <fullName evidence="7">ABC-type amino acid transport substrate-binding protein</fullName>
    </submittedName>
</protein>
<evidence type="ECO:0000256" key="5">
    <source>
        <dbReference type="SAM" id="MobiDB-lite"/>
    </source>
</evidence>
<feature type="compositionally biased region" description="Low complexity" evidence="5">
    <location>
        <begin position="297"/>
        <end position="315"/>
    </location>
</feature>
<dbReference type="Proteomes" id="UP000183687">
    <property type="component" value="Unassembled WGS sequence"/>
</dbReference>
<accession>A0AB38A5U2</accession>
<dbReference type="RefSeq" id="WP_002563305.1">
    <property type="nucleotide sequence ID" value="NZ_FNSH01000001.1"/>
</dbReference>
<dbReference type="GO" id="GO:0030313">
    <property type="term" value="C:cell envelope"/>
    <property type="evidence" value="ECO:0007669"/>
    <property type="project" value="UniProtKB-SubCell"/>
</dbReference>
<keyword evidence="3" id="KW-0732">Signal</keyword>
<evidence type="ECO:0000313" key="7">
    <source>
        <dbReference type="EMBL" id="SEB55711.1"/>
    </source>
</evidence>
<dbReference type="PROSITE" id="PS01039">
    <property type="entry name" value="SBP_BACTERIAL_3"/>
    <property type="match status" value="1"/>
</dbReference>
<organism evidence="7 8">
    <name type="scientific">Atopobium minutum</name>
    <dbReference type="NCBI Taxonomy" id="1381"/>
    <lineage>
        <taxon>Bacteria</taxon>
        <taxon>Bacillati</taxon>
        <taxon>Actinomycetota</taxon>
        <taxon>Coriobacteriia</taxon>
        <taxon>Coriobacteriales</taxon>
        <taxon>Atopobiaceae</taxon>
        <taxon>Atopobium</taxon>
    </lineage>
</organism>